<reference evidence="2" key="1">
    <citation type="submission" date="2017-05" db="UniProtKB">
        <authorList>
            <consortium name="EnsemblMetazoa"/>
        </authorList>
    </citation>
    <scope>IDENTIFICATION</scope>
</reference>
<evidence type="ECO:0000256" key="1">
    <source>
        <dbReference type="SAM" id="MobiDB-lite"/>
    </source>
</evidence>
<organism evidence="2">
    <name type="scientific">Amphimedon queenslandica</name>
    <name type="common">Sponge</name>
    <dbReference type="NCBI Taxonomy" id="400682"/>
    <lineage>
        <taxon>Eukaryota</taxon>
        <taxon>Metazoa</taxon>
        <taxon>Porifera</taxon>
        <taxon>Demospongiae</taxon>
        <taxon>Heteroscleromorpha</taxon>
        <taxon>Haplosclerida</taxon>
        <taxon>Niphatidae</taxon>
        <taxon>Amphimedon</taxon>
    </lineage>
</organism>
<dbReference type="EnsemblMetazoa" id="Aqu2.1.23196_001">
    <property type="protein sequence ID" value="Aqu2.1.23196_001"/>
    <property type="gene ID" value="Aqu2.1.23196"/>
</dbReference>
<evidence type="ECO:0000313" key="2">
    <source>
        <dbReference type="EnsemblMetazoa" id="Aqu2.1.23196_001"/>
    </source>
</evidence>
<dbReference type="AlphaFoldDB" id="A0A1X7U6W5"/>
<protein>
    <submittedName>
        <fullName evidence="2">Uncharacterized protein</fullName>
    </submittedName>
</protein>
<dbReference type="InParanoid" id="A0A1X7U6W5"/>
<name>A0A1X7U6W5_AMPQE</name>
<feature type="region of interest" description="Disordered" evidence="1">
    <location>
        <begin position="1"/>
        <end position="43"/>
    </location>
</feature>
<accession>A0A1X7U6W5</accession>
<sequence>MFTYSLKKHLQNHHPTQNKELQNAKSDRLASKRNKSGHDATASTSQLCIEQQIQGAHYYSKNSKRQEAITKKLAVFVGARNVPLSLVDGEVFHDFLCEMDKRYRVFHKKKFGQAIENVMSKLKVNISLVLENAQIVTFVLTLSNPRLTASIIGAVLHTS</sequence>
<feature type="compositionally biased region" description="Polar residues" evidence="1">
    <location>
        <begin position="13"/>
        <end position="24"/>
    </location>
</feature>
<proteinExistence type="predicted"/>
<feature type="compositionally biased region" description="Basic residues" evidence="1">
    <location>
        <begin position="1"/>
        <end position="12"/>
    </location>
</feature>